<keyword evidence="1" id="KW-1133">Transmembrane helix</keyword>
<organism evidence="2 3">
    <name type="scientific">Nonomuraea deserti</name>
    <dbReference type="NCBI Taxonomy" id="1848322"/>
    <lineage>
        <taxon>Bacteria</taxon>
        <taxon>Bacillati</taxon>
        <taxon>Actinomycetota</taxon>
        <taxon>Actinomycetes</taxon>
        <taxon>Streptosporangiales</taxon>
        <taxon>Streptosporangiaceae</taxon>
        <taxon>Nonomuraea</taxon>
    </lineage>
</organism>
<evidence type="ECO:0000313" key="3">
    <source>
        <dbReference type="Proteomes" id="UP000295258"/>
    </source>
</evidence>
<dbReference type="RefSeq" id="WP_132592661.1">
    <property type="nucleotide sequence ID" value="NZ_SMKO01000008.1"/>
</dbReference>
<name>A0A4R4W6U4_9ACTN</name>
<comment type="caution">
    <text evidence="2">The sequence shown here is derived from an EMBL/GenBank/DDBJ whole genome shotgun (WGS) entry which is preliminary data.</text>
</comment>
<keyword evidence="1" id="KW-0812">Transmembrane</keyword>
<accession>A0A4R4W6U4</accession>
<protein>
    <submittedName>
        <fullName evidence="2">Uncharacterized protein</fullName>
    </submittedName>
</protein>
<evidence type="ECO:0000313" key="2">
    <source>
        <dbReference type="EMBL" id="TDD11394.1"/>
    </source>
</evidence>
<keyword evidence="3" id="KW-1185">Reference proteome</keyword>
<gene>
    <name evidence="2" type="ORF">E1292_05605</name>
</gene>
<dbReference type="EMBL" id="SMKO01000008">
    <property type="protein sequence ID" value="TDD11394.1"/>
    <property type="molecule type" value="Genomic_DNA"/>
</dbReference>
<evidence type="ECO:0000256" key="1">
    <source>
        <dbReference type="SAM" id="Phobius"/>
    </source>
</evidence>
<proteinExistence type="predicted"/>
<sequence length="302" mass="31946">MNDLQQLARIRDENLRGQASGAGARTLLTSITGEALEIVTSDATVVPPTRGGLFRSRTRRLAAGGVAVAGLAAAAVIGPAVVGGTATSYASSAIDIELRGDQYVATIKDPLAEYAEYTKGFKAVGLDVRLQLVPSSPSQVGKVTGWRTHGHPKVSHPNQLPFGSGSAPAGCTLGQDGCAMTVIVESDFTGGAVVKLGRPARPGEKYQNRGSATAEGEMLEGYDPAEKTVGEVRAEARDRGLKTAFQVITPSPDYTGYRIEPERRRAKVGDDWIVWRAESEQAGVLRLLVTRERLPRNPTAPA</sequence>
<dbReference type="Proteomes" id="UP000295258">
    <property type="component" value="Unassembled WGS sequence"/>
</dbReference>
<dbReference type="AlphaFoldDB" id="A0A4R4W6U4"/>
<reference evidence="2 3" key="1">
    <citation type="submission" date="2019-03" db="EMBL/GenBank/DDBJ databases">
        <title>Draft genome sequences of novel Actinobacteria.</title>
        <authorList>
            <person name="Sahin N."/>
            <person name="Ay H."/>
            <person name="Saygin H."/>
        </authorList>
    </citation>
    <scope>NUCLEOTIDE SEQUENCE [LARGE SCALE GENOMIC DNA]</scope>
    <source>
        <strain evidence="2 3">KC310</strain>
    </source>
</reference>
<feature type="transmembrane region" description="Helical" evidence="1">
    <location>
        <begin position="61"/>
        <end position="82"/>
    </location>
</feature>
<keyword evidence="1" id="KW-0472">Membrane</keyword>